<accession>A0A6C0AMV1</accession>
<feature type="region of interest" description="Disordered" evidence="1">
    <location>
        <begin position="1"/>
        <end position="50"/>
    </location>
</feature>
<proteinExistence type="predicted"/>
<evidence type="ECO:0000256" key="1">
    <source>
        <dbReference type="SAM" id="MobiDB-lite"/>
    </source>
</evidence>
<dbReference type="EMBL" id="MN740716">
    <property type="protein sequence ID" value="QHS80691.1"/>
    <property type="molecule type" value="Genomic_DNA"/>
</dbReference>
<evidence type="ECO:0000313" key="2">
    <source>
        <dbReference type="EMBL" id="QHS80691.1"/>
    </source>
</evidence>
<reference evidence="2" key="1">
    <citation type="journal article" date="2020" name="Nature">
        <title>Giant virus diversity and host interactions through global metagenomics.</title>
        <authorList>
            <person name="Schulz F."/>
            <person name="Roux S."/>
            <person name="Paez-Espino D."/>
            <person name="Jungbluth S."/>
            <person name="Walsh D.A."/>
            <person name="Denef V.J."/>
            <person name="McMahon K.D."/>
            <person name="Konstantinidis K.T."/>
            <person name="Eloe-Fadrosh E.A."/>
            <person name="Kyrpides N.C."/>
            <person name="Woyke T."/>
        </authorList>
    </citation>
    <scope>NUCLEOTIDE SEQUENCE</scope>
    <source>
        <strain evidence="2">GVMAG-S-1091796-13</strain>
    </source>
</reference>
<sequence>MSEIDFEIENTFTRDPPSPPGPLDPPGPPGPPGPPSTNSSDSDKDSCECDDTPIEIPDCKPTCVPITLELSPVISLLVNKPKVCVKNMAVCKPKFFLNQ</sequence>
<name>A0A6C0AMV1_9ZZZZ</name>
<organism evidence="2">
    <name type="scientific">viral metagenome</name>
    <dbReference type="NCBI Taxonomy" id="1070528"/>
    <lineage>
        <taxon>unclassified sequences</taxon>
        <taxon>metagenomes</taxon>
        <taxon>organismal metagenomes</taxon>
    </lineage>
</organism>
<protein>
    <submittedName>
        <fullName evidence="2">Uncharacterized protein</fullName>
    </submittedName>
</protein>
<dbReference type="AlphaFoldDB" id="A0A6C0AMV1"/>
<feature type="compositionally biased region" description="Pro residues" evidence="1">
    <location>
        <begin position="16"/>
        <end position="35"/>
    </location>
</feature>